<comment type="caution">
    <text evidence="1">The sequence shown here is derived from an EMBL/GenBank/DDBJ whole genome shotgun (WGS) entry which is preliminary data.</text>
</comment>
<sequence length="112" mass="12757">MDAMRRTTTASYDCLLFDLDDTLYPLSSGINLACRRNIEEFMLQHLHIDETKVPSMCLELYREYGTTMAGLKALGYEFDSEEFHAYVHGKLPYETLKPGSSVKEPPAFHATT</sequence>
<evidence type="ECO:0000313" key="2">
    <source>
        <dbReference type="Proteomes" id="UP001164539"/>
    </source>
</evidence>
<protein>
    <submittedName>
        <fullName evidence="1">Haloacid dehalogenase-like hydrolase (HAD) superfamily protein</fullName>
    </submittedName>
</protein>
<gene>
    <name evidence="1" type="ORF">OWV82_000968</name>
</gene>
<accession>A0ACC1YWP5</accession>
<dbReference type="EMBL" id="CM051394">
    <property type="protein sequence ID" value="KAJ4727953.1"/>
    <property type="molecule type" value="Genomic_DNA"/>
</dbReference>
<proteinExistence type="predicted"/>
<name>A0ACC1YWP5_MELAZ</name>
<reference evidence="1 2" key="1">
    <citation type="journal article" date="2023" name="Science">
        <title>Complex scaffold remodeling in plant triterpene biosynthesis.</title>
        <authorList>
            <person name="De La Pena R."/>
            <person name="Hodgson H."/>
            <person name="Liu J.C."/>
            <person name="Stephenson M.J."/>
            <person name="Martin A.C."/>
            <person name="Owen C."/>
            <person name="Harkess A."/>
            <person name="Leebens-Mack J."/>
            <person name="Jimenez L.E."/>
            <person name="Osbourn A."/>
            <person name="Sattely E.S."/>
        </authorList>
    </citation>
    <scope>NUCLEOTIDE SEQUENCE [LARGE SCALE GENOMIC DNA]</scope>
    <source>
        <strain evidence="2">cv. JPN11</strain>
        <tissue evidence="1">Leaf</tissue>
    </source>
</reference>
<evidence type="ECO:0000313" key="1">
    <source>
        <dbReference type="EMBL" id="KAJ4727953.1"/>
    </source>
</evidence>
<organism evidence="1 2">
    <name type="scientific">Melia azedarach</name>
    <name type="common">Chinaberry tree</name>
    <dbReference type="NCBI Taxonomy" id="155640"/>
    <lineage>
        <taxon>Eukaryota</taxon>
        <taxon>Viridiplantae</taxon>
        <taxon>Streptophyta</taxon>
        <taxon>Embryophyta</taxon>
        <taxon>Tracheophyta</taxon>
        <taxon>Spermatophyta</taxon>
        <taxon>Magnoliopsida</taxon>
        <taxon>eudicotyledons</taxon>
        <taxon>Gunneridae</taxon>
        <taxon>Pentapetalae</taxon>
        <taxon>rosids</taxon>
        <taxon>malvids</taxon>
        <taxon>Sapindales</taxon>
        <taxon>Meliaceae</taxon>
        <taxon>Melia</taxon>
    </lineage>
</organism>
<dbReference type="Proteomes" id="UP001164539">
    <property type="component" value="Chromosome 1"/>
</dbReference>
<keyword evidence="2" id="KW-1185">Reference proteome</keyword>